<accession>A0AAP2CID5</accession>
<dbReference type="InterPro" id="IPR011871">
    <property type="entry name" value="Fib_succ_major"/>
</dbReference>
<dbReference type="AlphaFoldDB" id="A0AAP2CID5"/>
<reference evidence="2 3" key="1">
    <citation type="submission" date="2021-05" db="EMBL/GenBank/DDBJ databases">
        <authorList>
            <person name="Zhang Z.D."/>
            <person name="Osman G."/>
        </authorList>
    </citation>
    <scope>NUCLEOTIDE SEQUENCE [LARGE SCALE GENOMIC DNA]</scope>
    <source>
        <strain evidence="2 3">KCTC 32217</strain>
    </source>
</reference>
<evidence type="ECO:0000313" key="2">
    <source>
        <dbReference type="EMBL" id="MBS9525271.1"/>
    </source>
</evidence>
<dbReference type="EMBL" id="JAHCMY010000010">
    <property type="protein sequence ID" value="MBS9525271.1"/>
    <property type="molecule type" value="Genomic_DNA"/>
</dbReference>
<name>A0AAP2CID5_9BACT</name>
<dbReference type="Pfam" id="PF09603">
    <property type="entry name" value="Fib_succ_major"/>
    <property type="match status" value="1"/>
</dbReference>
<sequence>MQRFLFIVLITFLFSCTQEVDTESPIGVVKLSGLFVEDFQNHLPASRVIEMSEWIHIYPEEVDLVLTHTGTNESFTISYDPNNFGQGYQFSLPVGDYTYISEVEGEMTSPYLPYSASGNLAVTDQGAELILEATTDYGLLTLNSQEFEQAEVNAGSGYEYFFSLPERNVHYIYIRNGREGTVRATQGEESIEAEFAVGRYQHFHFVPRYDYGNLNVIGLELGEFSLEEHGIPVGGEQLRFIKDNDGNLYKVVRIGDQYWMAENLRSTTFCNGDELTYEPAGDGWAYDEGGFSWVYNTNPIYTYMLNDSSLVKSFGLYYSSIVPMDERNICPCGWKVPSRSDFERLVEYIGGELEASRALRQRGTEYWPYPNDESTDIYGFNAIPAGVVITGSFESMVRGFYFYRLFEASLFWTTTETWSDPGFTPSDPEFTKYDIYSFLISDQTALFNPTGFAVEDLDSFSGINIRCIKE</sequence>
<dbReference type="NCBIfam" id="TIGR02145">
    <property type="entry name" value="Fib_succ_major"/>
    <property type="match status" value="1"/>
</dbReference>
<organism evidence="2 3">
    <name type="scientific">Litoribacter ruber</name>
    <dbReference type="NCBI Taxonomy" id="702568"/>
    <lineage>
        <taxon>Bacteria</taxon>
        <taxon>Pseudomonadati</taxon>
        <taxon>Bacteroidota</taxon>
        <taxon>Cytophagia</taxon>
        <taxon>Cytophagales</taxon>
        <taxon>Cyclobacteriaceae</taxon>
        <taxon>Litoribacter</taxon>
    </lineage>
</organism>
<evidence type="ECO:0000259" key="1">
    <source>
        <dbReference type="Pfam" id="PF09603"/>
    </source>
</evidence>
<keyword evidence="3" id="KW-1185">Reference proteome</keyword>
<dbReference type="Proteomes" id="UP001319104">
    <property type="component" value="Unassembled WGS sequence"/>
</dbReference>
<comment type="caution">
    <text evidence="2">The sequence shown here is derived from an EMBL/GenBank/DDBJ whole genome shotgun (WGS) entry which is preliminary data.</text>
</comment>
<evidence type="ECO:0000313" key="3">
    <source>
        <dbReference type="Proteomes" id="UP001319104"/>
    </source>
</evidence>
<dbReference type="PROSITE" id="PS51257">
    <property type="entry name" value="PROKAR_LIPOPROTEIN"/>
    <property type="match status" value="1"/>
</dbReference>
<protein>
    <submittedName>
        <fullName evidence="2">Fibrobacter succinogenes major paralogous domain-containing protein</fullName>
    </submittedName>
</protein>
<feature type="domain" description="Fibrobacter succinogenes major paralogous" evidence="1">
    <location>
        <begin position="252"/>
        <end position="469"/>
    </location>
</feature>
<dbReference type="RefSeq" id="WP_213946130.1">
    <property type="nucleotide sequence ID" value="NZ_JAHCMY010000010.1"/>
</dbReference>
<proteinExistence type="predicted"/>
<gene>
    <name evidence="2" type="ORF">KI659_14730</name>
</gene>